<keyword evidence="1" id="KW-0175">Coiled coil</keyword>
<dbReference type="RefSeq" id="WP_317963283.1">
    <property type="nucleotide sequence ID" value="NZ_OX458333.1"/>
</dbReference>
<evidence type="ECO:0000313" key="4">
    <source>
        <dbReference type="Proteomes" id="UP001162030"/>
    </source>
</evidence>
<dbReference type="Proteomes" id="UP001162030">
    <property type="component" value="Chromosome"/>
</dbReference>
<dbReference type="EMBL" id="OX458333">
    <property type="protein sequence ID" value="CAI8884673.1"/>
    <property type="molecule type" value="Genomic_DNA"/>
</dbReference>
<feature type="coiled-coil region" evidence="1">
    <location>
        <begin position="161"/>
        <end position="211"/>
    </location>
</feature>
<protein>
    <recommendedName>
        <fullName evidence="2">Mce/MlaD domain-containing protein</fullName>
    </recommendedName>
</protein>
<evidence type="ECO:0000313" key="3">
    <source>
        <dbReference type="EMBL" id="CAI8884673.1"/>
    </source>
</evidence>
<keyword evidence="4" id="KW-1185">Reference proteome</keyword>
<dbReference type="PROSITE" id="PS51257">
    <property type="entry name" value="PROKAR_LIPOPROTEIN"/>
    <property type="match status" value="1"/>
</dbReference>
<dbReference type="InterPro" id="IPR003399">
    <property type="entry name" value="Mce/MlaD"/>
</dbReference>
<feature type="domain" description="Mce/MlaD" evidence="2">
    <location>
        <begin position="25"/>
        <end position="83"/>
    </location>
</feature>
<organism evidence="3 4">
    <name type="scientific">Methylocaldum szegediense</name>
    <dbReference type="NCBI Taxonomy" id="73780"/>
    <lineage>
        <taxon>Bacteria</taxon>
        <taxon>Pseudomonadati</taxon>
        <taxon>Pseudomonadota</taxon>
        <taxon>Gammaproteobacteria</taxon>
        <taxon>Methylococcales</taxon>
        <taxon>Methylococcaceae</taxon>
        <taxon>Methylocaldum</taxon>
    </lineage>
</organism>
<name>A0ABM9I4G5_9GAMM</name>
<proteinExistence type="predicted"/>
<sequence length="219" mass="24617">MPLKYIPLIITLILLLVGCSQDELELKLQLDTSGGLQPGDAVVIQGRTVGRVTAVKTAGQNSYVAMLELDNSQTGTVTQSARFFVDEDPDNPDRRRVEILPGNADDPPLADGDTVQGSVRQMPLFPLGEIFRGFAEGLGIFRDQVKRFESEMRRLPESEEMDKLRKEWARLLDELQSARAATEDSIKEDLLPKLQKEMQRLEDQLRSLEARPKKEPETI</sequence>
<gene>
    <name evidence="3" type="ORF">MSZNOR_3127</name>
</gene>
<reference evidence="3 4" key="1">
    <citation type="submission" date="2023-03" db="EMBL/GenBank/DDBJ databases">
        <authorList>
            <person name="Pearce D."/>
        </authorList>
    </citation>
    <scope>NUCLEOTIDE SEQUENCE [LARGE SCALE GENOMIC DNA]</scope>
    <source>
        <strain evidence="3">Msz</strain>
    </source>
</reference>
<dbReference type="Pfam" id="PF02470">
    <property type="entry name" value="MlaD"/>
    <property type="match status" value="1"/>
</dbReference>
<accession>A0ABM9I4G5</accession>
<evidence type="ECO:0000259" key="2">
    <source>
        <dbReference type="Pfam" id="PF02470"/>
    </source>
</evidence>
<evidence type="ECO:0000256" key="1">
    <source>
        <dbReference type="SAM" id="Coils"/>
    </source>
</evidence>